<comment type="caution">
    <text evidence="1">The sequence shown here is derived from an EMBL/GenBank/DDBJ whole genome shotgun (WGS) entry which is preliminary data.</text>
</comment>
<accession>A0A926IU92</accession>
<evidence type="ECO:0000313" key="1">
    <source>
        <dbReference type="EMBL" id="MBC8596563.1"/>
    </source>
</evidence>
<protein>
    <submittedName>
        <fullName evidence="1">Uncharacterized protein</fullName>
    </submittedName>
</protein>
<gene>
    <name evidence="1" type="ORF">H8706_06730</name>
</gene>
<dbReference type="Pfam" id="PF20124">
    <property type="entry name" value="DUF6514"/>
    <property type="match status" value="1"/>
</dbReference>
<reference evidence="1" key="1">
    <citation type="submission" date="2020-08" db="EMBL/GenBank/DDBJ databases">
        <title>Genome public.</title>
        <authorList>
            <person name="Liu C."/>
            <person name="Sun Q."/>
        </authorList>
    </citation>
    <scope>NUCLEOTIDE SEQUENCE</scope>
    <source>
        <strain evidence="1">NSJ-50</strain>
    </source>
</reference>
<sequence length="112" mass="13165">MKKKFYKTVKVEKNDITYLDRCFFVDYYILETQKSTERHGYIKSFGIEAVKRYTDYFENNVIQEDRAYDITQSENEIYAFAEKLARNTVTPVCLADAVSDFIGEEEPEKSAV</sequence>
<dbReference type="InterPro" id="IPR017016">
    <property type="entry name" value="UCP033595"/>
</dbReference>
<dbReference type="Proteomes" id="UP000647416">
    <property type="component" value="Unassembled WGS sequence"/>
</dbReference>
<organism evidence="1 2">
    <name type="scientific">Qingrenia yutianensis</name>
    <dbReference type="NCBI Taxonomy" id="2763676"/>
    <lineage>
        <taxon>Bacteria</taxon>
        <taxon>Bacillati</taxon>
        <taxon>Bacillota</taxon>
        <taxon>Clostridia</taxon>
        <taxon>Eubacteriales</taxon>
        <taxon>Oscillospiraceae</taxon>
        <taxon>Qingrenia</taxon>
    </lineage>
</organism>
<keyword evidence="2" id="KW-1185">Reference proteome</keyword>
<evidence type="ECO:0000313" key="2">
    <source>
        <dbReference type="Proteomes" id="UP000647416"/>
    </source>
</evidence>
<name>A0A926IU92_9FIRM</name>
<dbReference type="AlphaFoldDB" id="A0A926IU92"/>
<dbReference type="RefSeq" id="WP_262432028.1">
    <property type="nucleotide sequence ID" value="NZ_JACRTE010000006.1"/>
</dbReference>
<proteinExistence type="predicted"/>
<dbReference type="EMBL" id="JACRTE010000006">
    <property type="protein sequence ID" value="MBC8596563.1"/>
    <property type="molecule type" value="Genomic_DNA"/>
</dbReference>